<feature type="coiled-coil region" evidence="1">
    <location>
        <begin position="904"/>
        <end position="1016"/>
    </location>
</feature>
<feature type="compositionally biased region" description="Basic and acidic residues" evidence="2">
    <location>
        <begin position="390"/>
        <end position="399"/>
    </location>
</feature>
<feature type="region of interest" description="Disordered" evidence="2">
    <location>
        <begin position="1590"/>
        <end position="1630"/>
    </location>
</feature>
<feature type="compositionally biased region" description="Basic and acidic residues" evidence="2">
    <location>
        <begin position="1590"/>
        <end position="1629"/>
    </location>
</feature>
<sequence>MNGSGIQVYSSPQKEIGGFIISCPFNQTDFLACEDPDSLVSFLNSNGASIFGLCSNDQSFFPRAFTDKELMDINNEKLQGDGDIFMMDDISDQQEIRDRKGKNLLNPAMPTHARSGPEGSPAFHQASVSQGAVTSLSNNDTSTIIFNPKKALNFSNLDDTQSDANSIHINDVGLSTPKRGSDHENYQDEYNGHHQHFYHEVTQNGPENLSTTFRELQPDGEASTYLGTGYFQPSALGLNREFLSNFTKPDQESGFDIFSPLMSRNNHDDDFGDDQERDMTPPLYSGEDLQFGAGQNGKKLPGHQNNQENSRHVSALSGNQNMDRSNNHPMFSDQESEIDHTERRIERKNVEDEEIEDDGNGMRMSHSKFQERYLTKTQVSVTIPQPVYLESRHPQESPDRQVLGSPEFDDSLDNGVEENFNEDSDTQIFQRDNRNNGSSEESYQSTNQGTINASASSDMINDRPNFSSEMHQNQQFDAYSGHGVELFKNQPNVKESFDQMKYGTVQSHRSSEPIQNKVFTQDASKLGKPKGSHFHTSAKSLNSNKVAVTGNPGAGGVDSDRTVKKHVEKKILVTKGQTASNRNGLGSGMSSSQSRQNLASNSKTITGQVRGGTGPGSIGLRGQLDSGPGSIGVRGQLDSDTQGRIKRNPQHQQGIVKPNTKVTFLATSRSDGQASYASNARVTQSSSQIHGGKKMSAKMGVSVHEPSIHETAVITQVQQISPVHLPGDKLQSQKSTANVSVDVQGMEDIRHQLKQMLQLSNASEMQGSIGQSDIQDQSEASMNFKGMEHEMQFSYNPQDEVSELYENFPSFFSSHVFSESINIPRTDTNLHAENQRLREMVEKERYRRKHCEQYIQQLNVKLLELQQQLAVAVSTDKRKDIMIEQLDKQLARVVEGWKRRDAEKDELMNKLKQDKQTIEETLKHQENVIANIEREMSDAVESLQADKDNASQTIESLNEEVSSKERERAHVADCLEAEREKVQLLQQECDHVRESRQQLDAKLGQLQSRLHKEQDDWYQREQELLQRIEEVTENNMKILQTEKVKNEEHGKLAEELMEQLQKSLTHSKKLELDLDAVEREKESLKIEMGIMEAKFENAQRKLEADLHSEMEKEIAVQVAEVLKKMERQQDELRESHTRQIIELSQRQNKEIEEHMSLFKDELSQKEDEFRRQLMEFEKTLQDYRNENTELKKTKQKLESQRLEILTKLQYLMQSQWNEAVSLLTTSPHRKPSTTLNTSLPSVASSNVHAVTGFSFNLGSPIPKQSLQQQVFDSPGRDSMVSHSTAKSHEGSPQRTRPGLNVPAQEDTSSYDEQTALSHLQEFQKYLDSFGQLSGGLPHSLDLFARPASENQSKQAQTSVQRSQESTERLNLPFKILSSDRSYQCYENQSKGSYDTSSKSAGFPSTGICGFSGSDTTTLKQKKEEEWKHKQSVSQANDLLARAVQIRPPQQHASVTVNSNPELGGPSSAGSMSYRSSATQSFSPPTKQSKSLSSQDSDEHEEEMSTVLEASSRLDDEYSSLSERVEQHETRQSELRHYVQILLNRSPVSGGGDSDNAETGSLFSQDHNEELDLNDTAQAAQLQKELGRIQELRDKQATMTDRGRGFSSNHSEKDETNTTSDHEKTGRILRPEQLANISKFLENYTTQQRQEEGEEELKHPTEQQPSNQNPDQAQIAQLIDMLQHMQTSMSPHRGKKGHSEKRSTPDKTKELNKVKRILNFQPTTKIENRNKETVPESSQPKVDSAKPSQAKKVDRKVAGAGPAPKGGQNKAPAWK</sequence>
<feature type="compositionally biased region" description="Polar residues" evidence="2">
    <location>
        <begin position="426"/>
        <end position="455"/>
    </location>
</feature>
<feature type="region of interest" description="Disordered" evidence="2">
    <location>
        <begin position="1266"/>
        <end position="1309"/>
    </location>
</feature>
<evidence type="ECO:0008006" key="5">
    <source>
        <dbReference type="Google" id="ProtNLM"/>
    </source>
</evidence>
<organism evidence="3 4">
    <name type="scientific">Sinanodonta woodiana</name>
    <name type="common">Chinese pond mussel</name>
    <name type="synonym">Anodonta woodiana</name>
    <dbReference type="NCBI Taxonomy" id="1069815"/>
    <lineage>
        <taxon>Eukaryota</taxon>
        <taxon>Metazoa</taxon>
        <taxon>Spiralia</taxon>
        <taxon>Lophotrochozoa</taxon>
        <taxon>Mollusca</taxon>
        <taxon>Bivalvia</taxon>
        <taxon>Autobranchia</taxon>
        <taxon>Heteroconchia</taxon>
        <taxon>Palaeoheterodonta</taxon>
        <taxon>Unionida</taxon>
        <taxon>Unionoidea</taxon>
        <taxon>Unionidae</taxon>
        <taxon>Unioninae</taxon>
        <taxon>Sinanodonta</taxon>
    </lineage>
</organism>
<feature type="compositionally biased region" description="Polar residues" evidence="2">
    <location>
        <begin position="1661"/>
        <end position="1674"/>
    </location>
</feature>
<feature type="compositionally biased region" description="Gly residues" evidence="2">
    <location>
        <begin position="609"/>
        <end position="619"/>
    </location>
</feature>
<feature type="compositionally biased region" description="Polar residues" evidence="2">
    <location>
        <begin position="576"/>
        <end position="607"/>
    </location>
</feature>
<feature type="compositionally biased region" description="Basic and acidic residues" evidence="2">
    <location>
        <begin position="337"/>
        <end position="350"/>
    </location>
</feature>
<name>A0ABD3UGD7_SINWO</name>
<dbReference type="Proteomes" id="UP001634394">
    <property type="component" value="Unassembled WGS sequence"/>
</dbReference>
<accession>A0ABD3UGD7</accession>
<dbReference type="EMBL" id="JBJQND010000016">
    <property type="protein sequence ID" value="KAL3848584.1"/>
    <property type="molecule type" value="Genomic_DNA"/>
</dbReference>
<feature type="region of interest" description="Disordered" evidence="2">
    <location>
        <begin position="1347"/>
        <end position="1367"/>
    </location>
</feature>
<dbReference type="EMBL" id="JBJQND010000016">
    <property type="protein sequence ID" value="KAL3848585.1"/>
    <property type="molecule type" value="Genomic_DNA"/>
</dbReference>
<reference evidence="3 4" key="1">
    <citation type="submission" date="2024-11" db="EMBL/GenBank/DDBJ databases">
        <title>Chromosome-level genome assembly of the freshwater bivalve Anodonta woodiana.</title>
        <authorList>
            <person name="Chen X."/>
        </authorList>
    </citation>
    <scope>NUCLEOTIDE SEQUENCE [LARGE SCALE GENOMIC DNA]</scope>
    <source>
        <strain evidence="3">MN2024</strain>
        <tissue evidence="3">Gills</tissue>
    </source>
</reference>
<evidence type="ECO:0000313" key="4">
    <source>
        <dbReference type="Proteomes" id="UP001634394"/>
    </source>
</evidence>
<gene>
    <name evidence="3" type="ORF">ACJMK2_019434</name>
</gene>
<feature type="compositionally biased region" description="Polar residues" evidence="2">
    <location>
        <begin position="316"/>
        <end position="329"/>
    </location>
</feature>
<feature type="region of interest" description="Disordered" evidence="2">
    <location>
        <begin position="1645"/>
        <end position="1774"/>
    </location>
</feature>
<feature type="compositionally biased region" description="Basic and acidic residues" evidence="2">
    <location>
        <begin position="1699"/>
        <end position="1712"/>
    </location>
</feature>
<feature type="compositionally biased region" description="Low complexity" evidence="2">
    <location>
        <begin position="1467"/>
        <end position="1476"/>
    </location>
</feature>
<keyword evidence="1" id="KW-0175">Coiled coil</keyword>
<evidence type="ECO:0000256" key="2">
    <source>
        <dbReference type="SAM" id="MobiDB-lite"/>
    </source>
</evidence>
<feature type="region of interest" description="Disordered" evidence="2">
    <location>
        <begin position="385"/>
        <end position="455"/>
    </location>
</feature>
<keyword evidence="4" id="KW-1185">Reference proteome</keyword>
<evidence type="ECO:0000256" key="1">
    <source>
        <dbReference type="SAM" id="Coils"/>
    </source>
</evidence>
<comment type="caution">
    <text evidence="3">The sequence shown here is derived from an EMBL/GenBank/DDBJ whole genome shotgun (WGS) entry which is preliminary data.</text>
</comment>
<protein>
    <recommendedName>
        <fullName evidence="5">Centrobin</fullName>
    </recommendedName>
</protein>
<evidence type="ECO:0000313" key="3">
    <source>
        <dbReference type="EMBL" id="KAL3848584.1"/>
    </source>
</evidence>
<feature type="coiled-coil region" evidence="1">
    <location>
        <begin position="1067"/>
        <end position="1203"/>
    </location>
</feature>
<feature type="compositionally biased region" description="Polar residues" evidence="2">
    <location>
        <begin position="1348"/>
        <end position="1363"/>
    </location>
</feature>
<proteinExistence type="predicted"/>
<feature type="compositionally biased region" description="Polar residues" evidence="2">
    <location>
        <begin position="1450"/>
        <end position="1460"/>
    </location>
</feature>
<dbReference type="PANTHER" id="PTHR34439">
    <property type="entry name" value="CENTROBIN"/>
    <property type="match status" value="1"/>
</dbReference>
<feature type="compositionally biased region" description="Acidic residues" evidence="2">
    <location>
        <begin position="407"/>
        <end position="425"/>
    </location>
</feature>
<feature type="compositionally biased region" description="Low complexity" evidence="2">
    <location>
        <begin position="1757"/>
        <end position="1774"/>
    </location>
</feature>
<feature type="region of interest" description="Disordered" evidence="2">
    <location>
        <begin position="264"/>
        <end position="363"/>
    </location>
</feature>
<feature type="region of interest" description="Disordered" evidence="2">
    <location>
        <begin position="1447"/>
        <end position="1531"/>
    </location>
</feature>
<dbReference type="InterPro" id="IPR038923">
    <property type="entry name" value="Centrobin"/>
</dbReference>
<feature type="coiled-coil region" evidence="1">
    <location>
        <begin position="848"/>
        <end position="875"/>
    </location>
</feature>
<feature type="region of interest" description="Disordered" evidence="2">
    <location>
        <begin position="576"/>
        <end position="655"/>
    </location>
</feature>
<feature type="compositionally biased region" description="Basic and acidic residues" evidence="2">
    <location>
        <begin position="1522"/>
        <end position="1531"/>
    </location>
</feature>
<dbReference type="PANTHER" id="PTHR34439:SF1">
    <property type="entry name" value="CENTROBIN"/>
    <property type="match status" value="1"/>
</dbReference>